<dbReference type="InterPro" id="IPR056002">
    <property type="entry name" value="DUF7580"/>
</dbReference>
<dbReference type="Pfam" id="PF24476">
    <property type="entry name" value="DUF7580"/>
    <property type="match status" value="1"/>
</dbReference>
<organism evidence="2 3">
    <name type="scientific">Glonium stellatum</name>
    <dbReference type="NCBI Taxonomy" id="574774"/>
    <lineage>
        <taxon>Eukaryota</taxon>
        <taxon>Fungi</taxon>
        <taxon>Dikarya</taxon>
        <taxon>Ascomycota</taxon>
        <taxon>Pezizomycotina</taxon>
        <taxon>Dothideomycetes</taxon>
        <taxon>Pleosporomycetidae</taxon>
        <taxon>Gloniales</taxon>
        <taxon>Gloniaceae</taxon>
        <taxon>Glonium</taxon>
    </lineage>
</organism>
<keyword evidence="3" id="KW-1185">Reference proteome</keyword>
<dbReference type="OrthoDB" id="3565018at2759"/>
<name>A0A8E2F1A7_9PEZI</name>
<reference evidence="2 3" key="1">
    <citation type="journal article" date="2016" name="Nat. Commun.">
        <title>Ectomycorrhizal ecology is imprinted in the genome of the dominant symbiotic fungus Cenococcum geophilum.</title>
        <authorList>
            <consortium name="DOE Joint Genome Institute"/>
            <person name="Peter M."/>
            <person name="Kohler A."/>
            <person name="Ohm R.A."/>
            <person name="Kuo A."/>
            <person name="Krutzmann J."/>
            <person name="Morin E."/>
            <person name="Arend M."/>
            <person name="Barry K.W."/>
            <person name="Binder M."/>
            <person name="Choi C."/>
            <person name="Clum A."/>
            <person name="Copeland A."/>
            <person name="Grisel N."/>
            <person name="Haridas S."/>
            <person name="Kipfer T."/>
            <person name="LaButti K."/>
            <person name="Lindquist E."/>
            <person name="Lipzen A."/>
            <person name="Maire R."/>
            <person name="Meier B."/>
            <person name="Mihaltcheva S."/>
            <person name="Molinier V."/>
            <person name="Murat C."/>
            <person name="Poggeler S."/>
            <person name="Quandt C.A."/>
            <person name="Sperisen C."/>
            <person name="Tritt A."/>
            <person name="Tisserant E."/>
            <person name="Crous P.W."/>
            <person name="Henrissat B."/>
            <person name="Nehls U."/>
            <person name="Egli S."/>
            <person name="Spatafora J.W."/>
            <person name="Grigoriev I.V."/>
            <person name="Martin F.M."/>
        </authorList>
    </citation>
    <scope>NUCLEOTIDE SEQUENCE [LARGE SCALE GENOMIC DNA]</scope>
    <source>
        <strain evidence="2 3">CBS 207.34</strain>
    </source>
</reference>
<evidence type="ECO:0000313" key="2">
    <source>
        <dbReference type="EMBL" id="OCL08634.1"/>
    </source>
</evidence>
<dbReference type="PANTHER" id="PTHR35186:SF4">
    <property type="entry name" value="PRION-INHIBITION AND PROPAGATION HELO DOMAIN-CONTAINING PROTEIN"/>
    <property type="match status" value="1"/>
</dbReference>
<dbReference type="AlphaFoldDB" id="A0A8E2F1A7"/>
<proteinExistence type="predicted"/>
<gene>
    <name evidence="2" type="ORF">AOQ84DRAFT_376578</name>
</gene>
<accession>A0A8E2F1A7</accession>
<dbReference type="EMBL" id="KV749626">
    <property type="protein sequence ID" value="OCL08634.1"/>
    <property type="molecule type" value="Genomic_DNA"/>
</dbReference>
<dbReference type="Proteomes" id="UP000250140">
    <property type="component" value="Unassembled WGS sequence"/>
</dbReference>
<sequence length="519" mass="58509">MWGSKLQVLCLEFSRLFSRLSNYPRMLALAVLFQQQTLAETVRSLLIQSGCEDFSRLDNDPVGYLNDESVRNQVMDYLGPENDMAFSGALKQSDNIVRKIARNIGSLVLTVKQQDPTDDLLVIIKANQNVDGIGADLTPRVKLMLGASDIKSAIKGLDDTTNTLYRFTRIVLSNRQPVENISSRKALKPARALRRVQGSHEAKLFLEDRVDAAPGQKLWHEAVVRVLMDHSDDNPDPLHGGQPIRSPQVMLIIPENTSKKSNVTFVDDICAAIEAARCDNERVEFVLSGDQQIGTIPTDEKTLISYHSADKVTLKALLSKKRPTHRDALLPLKLRMLLALRLASNLLQLLQTQWLRNAWSKDNIYFLLRPIADATGGSQDQLYIDFSRPFVSLVFDGNDGSAAPQKNVEPKIALLELGILLLEIWHERTLETKFSLKEAPSGYYERLLLASRWLDETDDPLLTLYDKATSHCIRGMIGGETRLRTWEDIKFLAAVCGDIIQPLSLNCKQWRYLHHKVLF</sequence>
<evidence type="ECO:0000313" key="3">
    <source>
        <dbReference type="Proteomes" id="UP000250140"/>
    </source>
</evidence>
<protein>
    <recommendedName>
        <fullName evidence="1">DUF7580 domain-containing protein</fullName>
    </recommendedName>
</protein>
<feature type="domain" description="DUF7580" evidence="1">
    <location>
        <begin position="214"/>
        <end position="508"/>
    </location>
</feature>
<dbReference type="PANTHER" id="PTHR35186">
    <property type="entry name" value="ANK_REP_REGION DOMAIN-CONTAINING PROTEIN"/>
    <property type="match status" value="1"/>
</dbReference>
<evidence type="ECO:0000259" key="1">
    <source>
        <dbReference type="Pfam" id="PF24476"/>
    </source>
</evidence>